<dbReference type="Pfam" id="PF14260">
    <property type="entry name" value="zf-C4pol"/>
    <property type="match status" value="1"/>
</dbReference>
<feature type="region of interest" description="Disordered" evidence="15">
    <location>
        <begin position="2093"/>
        <end position="2112"/>
    </location>
</feature>
<feature type="compositionally biased region" description="Polar residues" evidence="15">
    <location>
        <begin position="549"/>
        <end position="570"/>
    </location>
</feature>
<feature type="compositionally biased region" description="Polar residues" evidence="15">
    <location>
        <begin position="2814"/>
        <end position="2826"/>
    </location>
</feature>
<feature type="region of interest" description="Disordered" evidence="15">
    <location>
        <begin position="3236"/>
        <end position="3261"/>
    </location>
</feature>
<dbReference type="OrthoDB" id="2414538at2759"/>
<dbReference type="InterPro" id="IPR017964">
    <property type="entry name" value="DNA-dir_DNA_pol_B_CS"/>
</dbReference>
<feature type="compositionally biased region" description="Basic and acidic residues" evidence="15">
    <location>
        <begin position="2706"/>
        <end position="2724"/>
    </location>
</feature>
<dbReference type="EMBL" id="JAIZAY010000016">
    <property type="protein sequence ID" value="KAJ8027419.1"/>
    <property type="molecule type" value="Genomic_DNA"/>
</dbReference>
<dbReference type="EC" id="2.7.7.7" evidence="3"/>
<feature type="compositionally biased region" description="Basic and acidic residues" evidence="15">
    <location>
        <begin position="2263"/>
        <end position="2274"/>
    </location>
</feature>
<evidence type="ECO:0000256" key="13">
    <source>
        <dbReference type="ARBA" id="ARBA00023204"/>
    </source>
</evidence>
<feature type="region of interest" description="Disordered" evidence="15">
    <location>
        <begin position="3343"/>
        <end position="3373"/>
    </location>
</feature>
<feature type="region of interest" description="Disordered" evidence="15">
    <location>
        <begin position="646"/>
        <end position="1011"/>
    </location>
</feature>
<comment type="catalytic activity">
    <reaction evidence="14">
        <text>DNA(n) + a 2'-deoxyribonucleoside 5'-triphosphate = DNA(n+1) + diphosphate</text>
        <dbReference type="Rhea" id="RHEA:22508"/>
        <dbReference type="Rhea" id="RHEA-COMP:17339"/>
        <dbReference type="Rhea" id="RHEA-COMP:17340"/>
        <dbReference type="ChEBI" id="CHEBI:33019"/>
        <dbReference type="ChEBI" id="CHEBI:61560"/>
        <dbReference type="ChEBI" id="CHEBI:173112"/>
        <dbReference type="EC" id="2.7.7.7"/>
    </reaction>
</comment>
<feature type="compositionally biased region" description="Basic and acidic residues" evidence="15">
    <location>
        <begin position="2539"/>
        <end position="2570"/>
    </location>
</feature>
<feature type="compositionally biased region" description="Basic and acidic residues" evidence="15">
    <location>
        <begin position="2021"/>
        <end position="2037"/>
    </location>
</feature>
<dbReference type="InterPro" id="IPR006134">
    <property type="entry name" value="DNA-dir_DNA_pol_B_multi_dom"/>
</dbReference>
<dbReference type="InterPro" id="IPR056435">
    <property type="entry name" value="DPOD/Z_N"/>
</dbReference>
<keyword evidence="12" id="KW-0411">Iron-sulfur</keyword>
<dbReference type="InterPro" id="IPR017956">
    <property type="entry name" value="AT_hook_DNA-bd_motif"/>
</dbReference>
<feature type="compositionally biased region" description="Basic residues" evidence="15">
    <location>
        <begin position="991"/>
        <end position="1003"/>
    </location>
</feature>
<dbReference type="FunFam" id="3.30.420.10:FF:000024">
    <property type="entry name" value="DNA polymerase zeta catalytic subunit"/>
    <property type="match status" value="1"/>
</dbReference>
<evidence type="ECO:0000313" key="21">
    <source>
        <dbReference type="EMBL" id="KAJ8027419.1"/>
    </source>
</evidence>
<keyword evidence="7" id="KW-0479">Metal-binding</keyword>
<evidence type="ECO:0000259" key="19">
    <source>
        <dbReference type="Pfam" id="PF24055"/>
    </source>
</evidence>
<feature type="compositionally biased region" description="Polar residues" evidence="15">
    <location>
        <begin position="1185"/>
        <end position="1201"/>
    </location>
</feature>
<accession>A0A9Q1GXB3</accession>
<feature type="region of interest" description="Disordered" evidence="15">
    <location>
        <begin position="586"/>
        <end position="606"/>
    </location>
</feature>
<feature type="compositionally biased region" description="Polar residues" evidence="15">
    <location>
        <begin position="950"/>
        <end position="960"/>
    </location>
</feature>
<feature type="domain" description="DNA polymerase zeta catalytic subunit N-terminal" evidence="20">
    <location>
        <begin position="1"/>
        <end position="55"/>
    </location>
</feature>
<keyword evidence="22" id="KW-1185">Reference proteome</keyword>
<feature type="region of interest" description="Disordered" evidence="15">
    <location>
        <begin position="2706"/>
        <end position="2869"/>
    </location>
</feature>
<dbReference type="GO" id="GO:0046872">
    <property type="term" value="F:metal ion binding"/>
    <property type="evidence" value="ECO:0007669"/>
    <property type="project" value="UniProtKB-KW"/>
</dbReference>
<feature type="compositionally biased region" description="Basic and acidic residues" evidence="15">
    <location>
        <begin position="1362"/>
        <end position="1374"/>
    </location>
</feature>
<feature type="compositionally biased region" description="Basic and acidic residues" evidence="15">
    <location>
        <begin position="1732"/>
        <end position="1742"/>
    </location>
</feature>
<dbReference type="Gene3D" id="1.10.132.60">
    <property type="entry name" value="DNA polymerase family B, C-terminal domain"/>
    <property type="match status" value="1"/>
</dbReference>
<dbReference type="Proteomes" id="UP001152320">
    <property type="component" value="Chromosome 16"/>
</dbReference>
<feature type="compositionally biased region" description="Polar residues" evidence="15">
    <location>
        <begin position="2345"/>
        <end position="2368"/>
    </location>
</feature>
<feature type="compositionally biased region" description="Polar residues" evidence="15">
    <location>
        <begin position="1925"/>
        <end position="1941"/>
    </location>
</feature>
<feature type="region of interest" description="Disordered" evidence="15">
    <location>
        <begin position="2259"/>
        <end position="2445"/>
    </location>
</feature>
<evidence type="ECO:0000256" key="1">
    <source>
        <dbReference type="ARBA" id="ARBA00001966"/>
    </source>
</evidence>
<feature type="compositionally biased region" description="Basic and acidic residues" evidence="15">
    <location>
        <begin position="2472"/>
        <end position="2502"/>
    </location>
</feature>
<feature type="compositionally biased region" description="Basic and acidic residues" evidence="15">
    <location>
        <begin position="1699"/>
        <end position="1710"/>
    </location>
</feature>
<dbReference type="CDD" id="cd05534">
    <property type="entry name" value="POLBc_zeta"/>
    <property type="match status" value="1"/>
</dbReference>
<feature type="compositionally biased region" description="Basic and acidic residues" evidence="15">
    <location>
        <begin position="763"/>
        <end position="798"/>
    </location>
</feature>
<feature type="region of interest" description="Disordered" evidence="15">
    <location>
        <begin position="1840"/>
        <end position="2080"/>
    </location>
</feature>
<dbReference type="PROSITE" id="PS00116">
    <property type="entry name" value="DNA_POLYMERASE_B"/>
    <property type="match status" value="1"/>
</dbReference>
<dbReference type="Pfam" id="PF00136">
    <property type="entry name" value="DNA_pol_B"/>
    <property type="match status" value="1"/>
</dbReference>
<evidence type="ECO:0000256" key="7">
    <source>
        <dbReference type="ARBA" id="ARBA00022723"/>
    </source>
</evidence>
<feature type="compositionally biased region" description="Basic and acidic residues" evidence="15">
    <location>
        <begin position="535"/>
        <end position="544"/>
    </location>
</feature>
<evidence type="ECO:0000256" key="11">
    <source>
        <dbReference type="ARBA" id="ARBA00023004"/>
    </source>
</evidence>
<dbReference type="SUPFAM" id="SSF53098">
    <property type="entry name" value="Ribonuclease H-like"/>
    <property type="match status" value="1"/>
</dbReference>
<organism evidence="21 22">
    <name type="scientific">Holothuria leucospilota</name>
    <name type="common">Black long sea cucumber</name>
    <name type="synonym">Mertensiothuria leucospilota</name>
    <dbReference type="NCBI Taxonomy" id="206669"/>
    <lineage>
        <taxon>Eukaryota</taxon>
        <taxon>Metazoa</taxon>
        <taxon>Echinodermata</taxon>
        <taxon>Eleutherozoa</taxon>
        <taxon>Echinozoa</taxon>
        <taxon>Holothuroidea</taxon>
        <taxon>Aspidochirotacea</taxon>
        <taxon>Aspidochirotida</taxon>
        <taxon>Holothuriidae</taxon>
        <taxon>Holothuria</taxon>
    </lineage>
</organism>
<feature type="compositionally biased region" description="Basic and acidic residues" evidence="15">
    <location>
        <begin position="320"/>
        <end position="345"/>
    </location>
</feature>
<feature type="compositionally biased region" description="Basic and acidic residues" evidence="15">
    <location>
        <begin position="2399"/>
        <end position="2417"/>
    </location>
</feature>
<dbReference type="Pfam" id="PF03104">
    <property type="entry name" value="DNA_pol_B_exo1"/>
    <property type="match status" value="1"/>
</dbReference>
<feature type="compositionally biased region" description="Basic and acidic residues" evidence="15">
    <location>
        <begin position="2098"/>
        <end position="2109"/>
    </location>
</feature>
<feature type="region of interest" description="Disordered" evidence="15">
    <location>
        <begin position="408"/>
        <end position="570"/>
    </location>
</feature>
<feature type="compositionally biased region" description="Basic residues" evidence="15">
    <location>
        <begin position="1097"/>
        <end position="1111"/>
    </location>
</feature>
<dbReference type="GO" id="GO:0051536">
    <property type="term" value="F:iron-sulfur cluster binding"/>
    <property type="evidence" value="ECO:0007669"/>
    <property type="project" value="UniProtKB-KW"/>
</dbReference>
<comment type="cofactor">
    <cofactor evidence="1">
        <name>[4Fe-4S] cluster</name>
        <dbReference type="ChEBI" id="CHEBI:49883"/>
    </cofactor>
</comment>
<comment type="similarity">
    <text evidence="2">Belongs to the DNA polymerase type-B family.</text>
</comment>
<feature type="region of interest" description="Disordered" evidence="15">
    <location>
        <begin position="2884"/>
        <end position="3050"/>
    </location>
</feature>
<feature type="compositionally biased region" description="Basic and acidic residues" evidence="15">
    <location>
        <begin position="1230"/>
        <end position="1240"/>
    </location>
</feature>
<evidence type="ECO:0000256" key="3">
    <source>
        <dbReference type="ARBA" id="ARBA00012417"/>
    </source>
</evidence>
<dbReference type="Gene3D" id="3.90.1600.10">
    <property type="entry name" value="Palm domain of DNA polymerase"/>
    <property type="match status" value="1"/>
</dbReference>
<feature type="compositionally biased region" description="Acidic residues" evidence="15">
    <location>
        <begin position="461"/>
        <end position="481"/>
    </location>
</feature>
<feature type="compositionally biased region" description="Basic and acidic residues" evidence="15">
    <location>
        <begin position="2184"/>
        <end position="2225"/>
    </location>
</feature>
<dbReference type="Gene3D" id="3.30.342.10">
    <property type="entry name" value="DNA Polymerase, chain B, domain 1"/>
    <property type="match status" value="1"/>
</dbReference>
<evidence type="ECO:0000259" key="20">
    <source>
        <dbReference type="Pfam" id="PF24065"/>
    </source>
</evidence>
<dbReference type="SMART" id="SM00486">
    <property type="entry name" value="POLBc"/>
    <property type="match status" value="1"/>
</dbReference>
<feature type="compositionally biased region" description="Basic and acidic residues" evidence="15">
    <location>
        <begin position="2369"/>
        <end position="2391"/>
    </location>
</feature>
<evidence type="ECO:0000256" key="5">
    <source>
        <dbReference type="ARBA" id="ARBA00022679"/>
    </source>
</evidence>
<keyword evidence="6" id="KW-0548">Nucleotidyltransferase</keyword>
<feature type="compositionally biased region" description="Basic and acidic residues" evidence="15">
    <location>
        <begin position="1858"/>
        <end position="1872"/>
    </location>
</feature>
<keyword evidence="13" id="KW-0234">DNA repair</keyword>
<feature type="domain" description="DNA-directed DNA polymerase family B multifunctional" evidence="16">
    <location>
        <begin position="4059"/>
        <end position="4508"/>
    </location>
</feature>
<dbReference type="GO" id="GO:0000724">
    <property type="term" value="P:double-strand break repair via homologous recombination"/>
    <property type="evidence" value="ECO:0007669"/>
    <property type="project" value="TreeGrafter"/>
</dbReference>
<feature type="compositionally biased region" description="Basic and acidic residues" evidence="15">
    <location>
        <begin position="2889"/>
        <end position="2904"/>
    </location>
</feature>
<feature type="domain" description="DNA polymerase delta/zeta catalytic subunit N-terminal" evidence="19">
    <location>
        <begin position="56"/>
        <end position="132"/>
    </location>
</feature>
<dbReference type="InterPro" id="IPR030559">
    <property type="entry name" value="PolZ_Rev3"/>
</dbReference>
<feature type="region of interest" description="Disordered" evidence="15">
    <location>
        <begin position="1437"/>
        <end position="1462"/>
    </location>
</feature>
<dbReference type="GO" id="GO:0005634">
    <property type="term" value="C:nucleus"/>
    <property type="evidence" value="ECO:0007669"/>
    <property type="project" value="TreeGrafter"/>
</dbReference>
<dbReference type="GO" id="GO:0042276">
    <property type="term" value="P:error-prone translesion synthesis"/>
    <property type="evidence" value="ECO:0007669"/>
    <property type="project" value="TreeGrafter"/>
</dbReference>
<dbReference type="GO" id="GO:0003677">
    <property type="term" value="F:DNA binding"/>
    <property type="evidence" value="ECO:0007669"/>
    <property type="project" value="InterPro"/>
</dbReference>
<dbReference type="InterPro" id="IPR006133">
    <property type="entry name" value="DNA-dir_DNA_pol_B_exonuc"/>
</dbReference>
<feature type="region of interest" description="Disordered" evidence="15">
    <location>
        <begin position="2467"/>
        <end position="2593"/>
    </location>
</feature>
<feature type="compositionally biased region" description="Polar residues" evidence="15">
    <location>
        <begin position="505"/>
        <end position="517"/>
    </location>
</feature>
<dbReference type="SUPFAM" id="SSF56672">
    <property type="entry name" value="DNA/RNA polymerases"/>
    <property type="match status" value="1"/>
</dbReference>
<dbReference type="InterPro" id="IPR006172">
    <property type="entry name" value="DNA-dir_DNA_pol_B"/>
</dbReference>
<dbReference type="InterPro" id="IPR036397">
    <property type="entry name" value="RNaseH_sf"/>
</dbReference>
<dbReference type="GO" id="GO:0016035">
    <property type="term" value="C:zeta DNA polymerase complex"/>
    <property type="evidence" value="ECO:0007669"/>
    <property type="project" value="InterPro"/>
</dbReference>
<keyword evidence="9" id="KW-0862">Zinc</keyword>
<dbReference type="PRINTS" id="PR00106">
    <property type="entry name" value="DNAPOLB"/>
</dbReference>
<feature type="compositionally biased region" description="Low complexity" evidence="15">
    <location>
        <begin position="2763"/>
        <end position="2775"/>
    </location>
</feature>
<feature type="region of interest" description="Disordered" evidence="15">
    <location>
        <begin position="1362"/>
        <end position="1386"/>
    </location>
</feature>
<feature type="compositionally biased region" description="Polar residues" evidence="15">
    <location>
        <begin position="1882"/>
        <end position="1896"/>
    </location>
</feature>
<dbReference type="PANTHER" id="PTHR45812:SF1">
    <property type="entry name" value="DNA POLYMERASE ZETA CATALYTIC SUBUNIT"/>
    <property type="match status" value="1"/>
</dbReference>
<feature type="region of interest" description="Disordered" evidence="15">
    <location>
        <begin position="3677"/>
        <end position="3715"/>
    </location>
</feature>
<dbReference type="GO" id="GO:0000166">
    <property type="term" value="F:nucleotide binding"/>
    <property type="evidence" value="ECO:0007669"/>
    <property type="project" value="InterPro"/>
</dbReference>
<gene>
    <name evidence="21" type="ORF">HOLleu_32561</name>
</gene>
<feature type="compositionally biased region" description="Basic and acidic residues" evidence="15">
    <location>
        <begin position="2737"/>
        <end position="2753"/>
    </location>
</feature>
<feature type="compositionally biased region" description="Basic residues" evidence="15">
    <location>
        <begin position="826"/>
        <end position="839"/>
    </location>
</feature>
<evidence type="ECO:0000256" key="15">
    <source>
        <dbReference type="SAM" id="MobiDB-lite"/>
    </source>
</evidence>
<evidence type="ECO:0000256" key="12">
    <source>
        <dbReference type="ARBA" id="ARBA00023014"/>
    </source>
</evidence>
<feature type="compositionally biased region" description="Basic and acidic residues" evidence="15">
    <location>
        <begin position="1897"/>
        <end position="1912"/>
    </location>
</feature>
<name>A0A9Q1GXB3_HOLLE</name>
<feature type="compositionally biased region" description="Polar residues" evidence="15">
    <location>
        <begin position="2584"/>
        <end position="2593"/>
    </location>
</feature>
<dbReference type="Gene3D" id="1.10.287.690">
    <property type="entry name" value="Helix hairpin bin"/>
    <property type="match status" value="1"/>
</dbReference>
<dbReference type="InterPro" id="IPR023211">
    <property type="entry name" value="DNA_pol_palm_dom_sf"/>
</dbReference>
<dbReference type="Pfam" id="PF24065">
    <property type="entry name" value="REV3_N"/>
    <property type="match status" value="1"/>
</dbReference>
<feature type="compositionally biased region" description="Polar residues" evidence="15">
    <location>
        <begin position="843"/>
        <end position="859"/>
    </location>
</feature>
<feature type="compositionally biased region" description="Basic and acidic residues" evidence="15">
    <location>
        <begin position="1999"/>
        <end position="2013"/>
    </location>
</feature>
<dbReference type="InterPro" id="IPR056447">
    <property type="entry name" value="REV3_N"/>
</dbReference>
<evidence type="ECO:0000256" key="2">
    <source>
        <dbReference type="ARBA" id="ARBA00005755"/>
    </source>
</evidence>
<keyword evidence="10" id="KW-0239">DNA-directed DNA polymerase</keyword>
<keyword evidence="5" id="KW-0808">Transferase</keyword>
<dbReference type="Pfam" id="PF24055">
    <property type="entry name" value="POL3_N"/>
    <property type="match status" value="1"/>
</dbReference>
<dbReference type="FunFam" id="1.10.132.60:FF:000005">
    <property type="entry name" value="Putative DNA polymerase zeta catalytic subunit"/>
    <property type="match status" value="1"/>
</dbReference>
<feature type="compositionally biased region" description="Basic residues" evidence="15">
    <location>
        <begin position="1606"/>
        <end position="1621"/>
    </location>
</feature>
<feature type="region of interest" description="Disordered" evidence="15">
    <location>
        <begin position="320"/>
        <end position="351"/>
    </location>
</feature>
<dbReference type="FunFam" id="3.30.342.10:FF:000002">
    <property type="entry name" value="DNA polymerase zeta catalytic subunit isoform X1"/>
    <property type="match status" value="1"/>
</dbReference>
<evidence type="ECO:0000256" key="9">
    <source>
        <dbReference type="ARBA" id="ARBA00022833"/>
    </source>
</evidence>
<evidence type="ECO:0000313" key="22">
    <source>
        <dbReference type="Proteomes" id="UP001152320"/>
    </source>
</evidence>
<feature type="region of interest" description="Disordered" evidence="15">
    <location>
        <begin position="1087"/>
        <end position="1266"/>
    </location>
</feature>
<feature type="compositionally biased region" description="Basic and acidic residues" evidence="15">
    <location>
        <begin position="2127"/>
        <end position="2137"/>
    </location>
</feature>
<comment type="caution">
    <text evidence="21">The sequence shown here is derived from an EMBL/GenBank/DDBJ whole genome shotgun (WGS) entry which is preliminary data.</text>
</comment>
<reference evidence="21" key="1">
    <citation type="submission" date="2021-10" db="EMBL/GenBank/DDBJ databases">
        <title>Tropical sea cucumber genome reveals ecological adaptation and Cuvierian tubules defense mechanism.</title>
        <authorList>
            <person name="Chen T."/>
        </authorList>
    </citation>
    <scope>NUCLEOTIDE SEQUENCE</scope>
    <source>
        <strain evidence="21">Nanhai2018</strain>
        <tissue evidence="21">Muscle</tissue>
    </source>
</reference>
<dbReference type="Gene3D" id="3.30.420.10">
    <property type="entry name" value="Ribonuclease H-like superfamily/Ribonuclease H"/>
    <property type="match status" value="1"/>
</dbReference>
<dbReference type="InterPro" id="IPR025687">
    <property type="entry name" value="Znf-C4pol"/>
</dbReference>
<feature type="region of interest" description="Disordered" evidence="15">
    <location>
        <begin position="1528"/>
        <end position="1748"/>
    </location>
</feature>
<keyword evidence="11" id="KW-0408">Iron</keyword>
<feature type="compositionally biased region" description="Low complexity" evidence="15">
    <location>
        <begin position="2169"/>
        <end position="2179"/>
    </location>
</feature>
<feature type="compositionally biased region" description="Polar residues" evidence="15">
    <location>
        <begin position="892"/>
        <end position="909"/>
    </location>
</feature>
<evidence type="ECO:0000256" key="14">
    <source>
        <dbReference type="ARBA" id="ARBA00049244"/>
    </source>
</evidence>
<dbReference type="SMART" id="SM00384">
    <property type="entry name" value="AT_hook"/>
    <property type="match status" value="7"/>
</dbReference>
<evidence type="ECO:0000256" key="4">
    <source>
        <dbReference type="ARBA" id="ARBA00021589"/>
    </source>
</evidence>
<feature type="compositionally biased region" description="Polar residues" evidence="15">
    <location>
        <begin position="2289"/>
        <end position="2309"/>
    </location>
</feature>
<feature type="compositionally biased region" description="Basic and acidic residues" evidence="15">
    <location>
        <begin position="735"/>
        <end position="745"/>
    </location>
</feature>
<feature type="domain" description="C4-type zinc-finger of DNA polymerase delta" evidence="18">
    <location>
        <begin position="4554"/>
        <end position="4620"/>
    </location>
</feature>
<feature type="compositionally biased region" description="Basic residues" evidence="15">
    <location>
        <begin position="2929"/>
        <end position="2957"/>
    </location>
</feature>
<dbReference type="PANTHER" id="PTHR45812">
    <property type="entry name" value="DNA POLYMERASE ZETA CATALYTIC SUBUNIT"/>
    <property type="match status" value="1"/>
</dbReference>
<dbReference type="GO" id="GO:0003887">
    <property type="term" value="F:DNA-directed DNA polymerase activity"/>
    <property type="evidence" value="ECO:0007669"/>
    <property type="project" value="UniProtKB-KW"/>
</dbReference>
<evidence type="ECO:0000259" key="16">
    <source>
        <dbReference type="Pfam" id="PF00136"/>
    </source>
</evidence>
<feature type="compositionally biased region" description="Basic and acidic residues" evidence="15">
    <location>
        <begin position="1586"/>
        <end position="1595"/>
    </location>
</feature>
<feature type="compositionally biased region" description="Polar residues" evidence="15">
    <location>
        <begin position="672"/>
        <end position="692"/>
    </location>
</feature>
<proteinExistence type="inferred from homology"/>
<dbReference type="InterPro" id="IPR012337">
    <property type="entry name" value="RNaseH-like_sf"/>
</dbReference>
<evidence type="ECO:0000256" key="8">
    <source>
        <dbReference type="ARBA" id="ARBA00022763"/>
    </source>
</evidence>
<evidence type="ECO:0000256" key="10">
    <source>
        <dbReference type="ARBA" id="ARBA00022932"/>
    </source>
</evidence>
<evidence type="ECO:0000259" key="18">
    <source>
        <dbReference type="Pfam" id="PF14260"/>
    </source>
</evidence>
<feature type="compositionally biased region" description="Basic and acidic residues" evidence="15">
    <location>
        <begin position="3251"/>
        <end position="3261"/>
    </location>
</feature>
<dbReference type="FunFam" id="1.10.287.690:FF:000002">
    <property type="entry name" value="DNA polymerase zeta"/>
    <property type="match status" value="1"/>
</dbReference>
<evidence type="ECO:0000259" key="17">
    <source>
        <dbReference type="Pfam" id="PF03104"/>
    </source>
</evidence>
<dbReference type="InterPro" id="IPR042087">
    <property type="entry name" value="DNA_pol_B_thumb"/>
</dbReference>
<dbReference type="CDD" id="cd05778">
    <property type="entry name" value="DNA_polB_zeta_exo"/>
    <property type="match status" value="1"/>
</dbReference>
<feature type="compositionally biased region" description="Low complexity" evidence="15">
    <location>
        <begin position="1650"/>
        <end position="1660"/>
    </location>
</feature>
<feature type="domain" description="DNA-directed DNA polymerase family B exonuclease" evidence="17">
    <location>
        <begin position="3799"/>
        <end position="3992"/>
    </location>
</feature>
<sequence>MFSVRVVTVNHYLSPPVVDLDVNFSDFRNTKVTQVPVIRIFGSTPAGQKTCLHVHGVFPYFYVPCDEAEVSLKFLQQLALSIDTALQVGSGNAAKYVQHVFKIIPVSGRQLYGYRSTERQFLKIYFYNPLVIRRASELLQNGAILNRVFQPYECHVPFNLQFFIDYNLYGMNLVNLAAVKFRRSKNDDSTQNQSNFTESQLGETSMFNSVSTQHWSPSNIPGSQWLPEDVNRQSTCELEVDGVATDILNRLDLKDHVDTNPGLVAIWEDERQRREQLDQLSQLMPPASPERGEMMLQEAESDWLERLTEVVDEQLKELEEHLPTSEDDASRMENKEEQTAEKETDSLPTSQSMSNQLVDHFSQDEASPPQEDNVEAVVNEELALSLSQVPVTGLSQAADKDLANLLMELGGGDDIDSDSILSTQTPAASQEAEDGRTDDAAEEEEAAEKQESLEMSQVWIGDDEDHDDEDEDEETDEDGEEPREKQELNSSLEEYLIPDVEEMSALSQPELRSSQLPQLDGPNDPIPEKRRKKSKLEMVQEMRAIRASHQLTRSLTPITPNFSPNSGSVKSPSFLHSLTFGGTNMNLSMSRKNVGPQDGRPPTTYSQEGVELYSQGYHQRMDPPSLQNRTQSFVDSTVFAECVGSLEGGQKKLAPKRGRPPGAFKQKAGGFETTSNQQLKHQSHSVTSSLPKLSQDEFHIRNGSPFSESVEKKVEKKKGRPPLSSKQRKVGLLSKESKKSVKGRNDLGSSKSKSKGSNWHTATTDEKTVSTKRERPPSGSKHREDAASDKVSKHKDISSDGAVNIVHDDSLVGTIKHFDNGSSKKPVIKRGRPPKKKKIQFVGTLSESTTESKYVNKSSDVGKVSSCNKMMDETFLAKGKTTPSTKEKKSSLQTNLPPSKSTSPNTQREQTSDEKLSAGEISHTESNTKAFTIKKRRGRPPLSITKQREGTATSPESSPPSLKVPDNEVKSLAIVKEGGVTSLSSSDVKPAKRRGRPPSKWKQKKETLQSQKLPVFMEGGIRESCISHISDAFQKETDVASNSAPNGTLGFKGQNTNKSDEVLVYNSEVKSSDNLWISPASVKGIVGGRKTLGLAQKKPRKRGRPPLKKKKGENLHDKYLTNIPKQRKDQDGPSEMFLEMSGGDLKDSSSHLTSTSDAESDDTFHGIHSDGSPSLRRLKVKLTKVQLSQEGKEPSSLSQGACETGDNSEKGDLENMPEENLGQSVTCVGEVKDLVRESTERRKHKKNVKKSDKSKNTKPRHLGMRRPYSYSSKILGSDKVSVMPTDVVGRDSFNVSGSSLPADVVERDSVTVEETKLADSVETAENGSVSNPLCVKDQKGKMKDSPVSSLGGKRLFEESEMDIRRQTKSQKVDEQMSTNTLSDNLPKEVTKDKSNLFLSELKEGHSINLNEFTSEQLSSMAVISPKIVLYRFGKGRSSPLPSGHDGGSHDDREIQSTPKMKNNGKEIQTKIASALFQDNSEKVSPLLQSIAQQKKYIPANSKAARQRKVSKKRGGGRVEYSLLAGVKRYVKRKKDSSHSPDEVPSQNGGKDGDQNEVIDLTSSSSSPDGADKTSPQEIEILGVHGQKKDALKKSDMQLWTPNKPSGTKKKSRLSKGSHSKKIGKEKSPGSSPALKPQLQFLLTPSKLESTKSPKSSQSSRSSKKSSQKMPQSTQQNASQTPKRGRGRPRKLKLDGVSQTDDKKKQNKEISDYFPVTKRGRGEKVGNNGRGLLGDKEAGKDSPGDAEDDISFIQFLPGKDDDNMNLSSQDTKLDEIIDLLKDDDASAILNVEKEVEVSSTPCITDEETSESIHGSDPKYPFLRTPSSSPYRDVLWNMSFTSPAVSSPRESPPKYWSPTDHAKKTETYQSEKSEQGAMVKSDSESQFMDSLDQNSNKEGYSEQRRESKEGDGRDSPSLSMSEIGEYGNSQMALFEELQTSAASEETFEKKDQLSDIVSDGMKKATSTEVPSEAPPPEESTSEESKGVTIPKSMSCLPEALNGKERSEGSEVEKVAESAASAKNTDKKSDVCEPGEKAQYDGEAGDSNGDDEEPLIPYPTIPDSISEASESDEDSSPLELMDSVSQIELLQSQLDSVTTHDPGHEIFKKGGEMPKSNLDLACVKDTLGSNEKEPMQKESMNEADQLPEGGKKPDGEGSPVIDFQGTASQAKLLSSLDTSSTSCGNEMSHEESASGLKSTDKAKESIGLKETYVLDEHDDGLHPHESSKEQNAQVNGKLELDKSPRDDINIFEMIGSLYKMPSQKFCSDDKSNTEERTASAIDQRQEDEEDGSSSPVLEYQQSTILAGMSHSTVAAGKEDKVAASEESRDEDDHTSKSKEAINDKEVNLLTTGSSSPVLEFQGSSSQMNSLQKFEHLSEKREEQTMEDLSQKEGGQEIENLSETEKEQKSEDVLKDGESQKTENLLETGKDQKVGYLSKTEEGQNIEDLFEMEGPKIEDLIEAGEWQNIEDVLEPEGQKNQDLSEKGKEQKTEDLLETGEEQKSIHLLEQGQGIGEKHSQKDDQTNISGMEMGSASIQSLGVVEKEESEVTEKQALEDEMGTREDVKDGSKEDKSEVDDLVERVPNTHPLNENEVSANQIEVGEDGEVVSVQEKEIKSTEVNSSIKETDVFLTEKGNCTDSAISWNDDLSPVSSTKVKSGGTLHVLLKEQDLQKVPVKMSVSDSISCSEVEESKKKHLDVEVLVEGKEENKVKSYEEQAEKYDPKEVMEGMVKNGGNLSEIHSHNERSILTDSKISEMKTVNKSNTSSSEQRIESTSSEDTSVFLKFVRKRKEPSDLSNEQIKHSENNQHPAKRSRRGSSNDGSKPSDLSQYGIEKELNIPLRRLSLDDLPHSNQWGTSRYDDDDGSTCQRRPALDFESMYMIEHSQFQLSDSSEHDKANPCDFHDLETSLNLQDSGMSDFEESSDDFEKGKVKSKNRKGRKESTSKKKKKKDKEKKKKHRKSEDDGLDRKKRNTDLVGGSELFSQESEENPPIKMVFRKVRHNKQTSPRACPSKKKTTQSIDWKLSEKPSSAKEISQALQDRNPDLGVESSSNAEQCRELKTLILRKVNANFPGQNSPLEKSAGLYNKKVPHDRCERPLTDSVGSKCLTPPTHKQIKGLELEQALGTDAVGVGPDAIREWNAYAEKSGGSVQKENVLLSKEEEFAWNGRAEIRSTGTDVGSQDQSKLNQQGFQTVKDSTQTVCDSHVNQGSKSSEARLEYSEMMTSKLSGVEDISPSIAGLTSVTDGKSGGLQRESKEGNKLTEESNDLDIISDKNMQRGDIPLDSSGEQVFSVKEDHVPVPDEKAVVQTEFPNNGQSHTRKMHKLDMSMRSRLNTDETEVIEALMGLSSDGSSVSTRRGQEKDGGEPPDQGPSLVGFTEEEAHETEYATSFLEESTNEMLAVPTGEGKSCQQVEPMPSAAQSAQGAAQATESEVVVDQVVTHEIEGSQDIPCMEEGSNSAIVGGVFIPVKPPPTRTDISSTLSEYGLPDVVHQVPYWEKNADIPSFVRETANMQVHLNQNLPGGLKEALPPSSSLGLDHWRTEVFVRNQSQVVDSQEASFYSEEGKAVMKGMLESATCKMEVVLTPCKLPPKVCDVTRWLKNQRTNKIKFPAVPKSTAITSRTLLKPKSKELKEKQNRIDDIVKRLSGDRLRDAVITHSSLEEAPPSPFLQELIDQVEPSTPPMIDTPESPPSRSVSETPPCHSTPLATGTKERPTQPTLTPILITATKKTEPRLKKRVSLVDVPKMEQPKVVTPGQASMVTPLAKKGSFTSQLEGPTPKNTGAFKFSQFNLQDAKALHENQHLTLMSLELHVHTRGKLRPDPDFDPVRAIFFCIASENYGEGVGDGAQSEYTGVITVDNPNKNQLQTPTSNRPLLSTYGLPDVKVINASDEMEMFEKFIELIQSHDPDFLIGYEIQQLSWGYLLDRAAALDVKLCSRISRLPDNEKESHFSSEKDAYGSDHTSEIHIGGRIVLNVWRLLRHEIALNIYTFENVAYHVLHQRVPLYSFQDLSAWYDHQTHLLRWRVVEHYTYRVIGNLKILKQMDLIGRTSELARLFGIEFFSVLSRGSQYRVESMMLRQAKSQNYVALSPSVQQRAVMKAPECLPLILEPESKLYEDPVIVLDFQSLYPSMMIGYNYCFSTCIGRVEHIAKGGHFVLGCTTHYLSPKQIKQLLDSGGLHISPNGVVFVKKNVRHGILPRMLEQILQTRVMVKKGLKDHKQDKVLQRMLDNRQLGLKLIANVTYGYTSASFSGRMPCIEVGDSIVMKARETLERSIHLIENTPKWGARVVYGDTDSMFVMVKGATKERAFEVGNEIVAAVSKVNPKPVKLKLEKVYKPCVLQAKKRYVGFKYESPDQKEPELEAKGIETIRRDTCPAVAKILEKSLKIIFTTQNVSQVKQYVQKQFQKIIDGRINQQDLVFAKEYRGRQYYKPGACIPALELTKRSLAVDKRSEPRVGERVPYVIVNGIPGLPLIQLVRRPEELASDPTLIINSAYYITRQLVPSLNRVFGIMGVETLQWYQELPRNLRVTTAPTTAQSNQSKKGTISQYFCSLNCIICDQLTKTGLCEDCRKQPQLAAAALSRKIQEYQRSWIHLTKICRNCTGCPEHRPSCISIDCPNRFRIIRSSQKMESIPHLVQLLSELPVS</sequence>
<feature type="compositionally biased region" description="Low complexity" evidence="15">
    <location>
        <begin position="748"/>
        <end position="757"/>
    </location>
</feature>
<keyword evidence="8" id="KW-0227">DNA damage</keyword>
<evidence type="ECO:0000256" key="6">
    <source>
        <dbReference type="ARBA" id="ARBA00022695"/>
    </source>
</evidence>
<feature type="compositionally biased region" description="Basic and acidic residues" evidence="15">
    <location>
        <begin position="2313"/>
        <end position="2343"/>
    </location>
</feature>
<feature type="region of interest" description="Disordered" evidence="15">
    <location>
        <begin position="1798"/>
        <end position="1825"/>
    </location>
</feature>
<dbReference type="InterPro" id="IPR043502">
    <property type="entry name" value="DNA/RNA_pol_sf"/>
</dbReference>
<protein>
    <recommendedName>
        <fullName evidence="4">DNA polymerase zeta catalytic subunit</fullName>
        <ecNumber evidence="3">2.7.7.7</ecNumber>
    </recommendedName>
</protein>
<feature type="compositionally biased region" description="Basic and acidic residues" evidence="15">
    <location>
        <begin position="2511"/>
        <end position="2520"/>
    </location>
</feature>
<feature type="region of interest" description="Disordered" evidence="15">
    <location>
        <begin position="2122"/>
        <end position="2243"/>
    </location>
</feature>